<evidence type="ECO:0000313" key="8">
    <source>
        <dbReference type="Proteomes" id="UP000050430"/>
    </source>
</evidence>
<accession>A0A0P6X1K8</accession>
<proteinExistence type="inferred from homology"/>
<dbReference type="InterPro" id="IPR013332">
    <property type="entry name" value="KPR_N"/>
</dbReference>
<evidence type="ECO:0000313" key="7">
    <source>
        <dbReference type="EMBL" id="KPL73275.1"/>
    </source>
</evidence>
<comment type="function">
    <text evidence="4">Catalyzes the NADPH-dependent reduction of ketopantoate into pantoic acid.</text>
</comment>
<dbReference type="Pfam" id="PF08546">
    <property type="entry name" value="ApbA_C"/>
    <property type="match status" value="1"/>
</dbReference>
<dbReference type="NCBIfam" id="TIGR00745">
    <property type="entry name" value="apbA_panE"/>
    <property type="match status" value="1"/>
</dbReference>
<dbReference type="InterPro" id="IPR008927">
    <property type="entry name" value="6-PGluconate_DH-like_C_sf"/>
</dbReference>
<dbReference type="SUPFAM" id="SSF51735">
    <property type="entry name" value="NAD(P)-binding Rossmann-fold domains"/>
    <property type="match status" value="1"/>
</dbReference>
<dbReference type="InterPro" id="IPR051402">
    <property type="entry name" value="KPR-Related"/>
</dbReference>
<evidence type="ECO:0000256" key="2">
    <source>
        <dbReference type="ARBA" id="ARBA00022857"/>
    </source>
</evidence>
<dbReference type="PANTHER" id="PTHR21708:SF26">
    <property type="entry name" value="2-DEHYDROPANTOATE 2-REDUCTASE"/>
    <property type="match status" value="1"/>
</dbReference>
<dbReference type="Proteomes" id="UP000050430">
    <property type="component" value="Unassembled WGS sequence"/>
</dbReference>
<keyword evidence="2 4" id="KW-0521">NADP</keyword>
<dbReference type="STRING" id="229920.ADM99_03370"/>
<dbReference type="SUPFAM" id="SSF48179">
    <property type="entry name" value="6-phosphogluconate dehydrogenase C-terminal domain-like"/>
    <property type="match status" value="1"/>
</dbReference>
<dbReference type="EC" id="1.1.1.169" evidence="4"/>
<comment type="pathway">
    <text evidence="4">Cofactor biosynthesis; (R)-pantothenate biosynthesis; (R)-pantoate from 3-methyl-2-oxobutanoate: step 2/2.</text>
</comment>
<evidence type="ECO:0000256" key="1">
    <source>
        <dbReference type="ARBA" id="ARBA00007870"/>
    </source>
</evidence>
<evidence type="ECO:0000259" key="5">
    <source>
        <dbReference type="Pfam" id="PF02558"/>
    </source>
</evidence>
<dbReference type="FunFam" id="1.10.1040.10:FF:000017">
    <property type="entry name" value="2-dehydropantoate 2-reductase"/>
    <property type="match status" value="1"/>
</dbReference>
<dbReference type="GO" id="GO:0005737">
    <property type="term" value="C:cytoplasm"/>
    <property type="evidence" value="ECO:0007669"/>
    <property type="project" value="TreeGrafter"/>
</dbReference>
<dbReference type="InterPro" id="IPR013752">
    <property type="entry name" value="KPA_reductase"/>
</dbReference>
<keyword evidence="4" id="KW-0566">Pantothenate biosynthesis</keyword>
<dbReference type="Gene3D" id="3.40.50.720">
    <property type="entry name" value="NAD(P)-binding Rossmann-like Domain"/>
    <property type="match status" value="1"/>
</dbReference>
<organism evidence="7 8">
    <name type="scientific">Leptolinea tardivitalis</name>
    <dbReference type="NCBI Taxonomy" id="229920"/>
    <lineage>
        <taxon>Bacteria</taxon>
        <taxon>Bacillati</taxon>
        <taxon>Chloroflexota</taxon>
        <taxon>Anaerolineae</taxon>
        <taxon>Anaerolineales</taxon>
        <taxon>Anaerolineaceae</taxon>
        <taxon>Leptolinea</taxon>
    </lineage>
</organism>
<evidence type="ECO:0000259" key="6">
    <source>
        <dbReference type="Pfam" id="PF08546"/>
    </source>
</evidence>
<comment type="similarity">
    <text evidence="1 4">Belongs to the ketopantoate reductase family.</text>
</comment>
<feature type="domain" description="Ketopantoate reductase N-terminal" evidence="5">
    <location>
        <begin position="7"/>
        <end position="150"/>
    </location>
</feature>
<dbReference type="InterPro" id="IPR003710">
    <property type="entry name" value="ApbA"/>
</dbReference>
<dbReference type="UniPathway" id="UPA00028">
    <property type="reaction ID" value="UER00004"/>
</dbReference>
<feature type="domain" description="Ketopantoate reductase C-terminal" evidence="6">
    <location>
        <begin position="177"/>
        <end position="301"/>
    </location>
</feature>
<gene>
    <name evidence="7" type="ORF">ADM99_03370</name>
</gene>
<dbReference type="PATRIC" id="fig|229920.5.peg.2302"/>
<comment type="caution">
    <text evidence="7">The sequence shown here is derived from an EMBL/GenBank/DDBJ whole genome shotgun (WGS) entry which is preliminary data.</text>
</comment>
<protein>
    <recommendedName>
        <fullName evidence="4">2-dehydropantoate 2-reductase</fullName>
        <ecNumber evidence="4">1.1.1.169</ecNumber>
    </recommendedName>
    <alternativeName>
        <fullName evidence="4">Ketopantoate reductase</fullName>
    </alternativeName>
</protein>
<dbReference type="OrthoDB" id="9793586at2"/>
<name>A0A0P6X1K8_9CHLR</name>
<evidence type="ECO:0000256" key="4">
    <source>
        <dbReference type="RuleBase" id="RU362068"/>
    </source>
</evidence>
<dbReference type="PANTHER" id="PTHR21708">
    <property type="entry name" value="PROBABLE 2-DEHYDROPANTOATE 2-REDUCTASE"/>
    <property type="match status" value="1"/>
</dbReference>
<dbReference type="EMBL" id="LGCK01000006">
    <property type="protein sequence ID" value="KPL73275.1"/>
    <property type="molecule type" value="Genomic_DNA"/>
</dbReference>
<dbReference type="GO" id="GO:0015940">
    <property type="term" value="P:pantothenate biosynthetic process"/>
    <property type="evidence" value="ECO:0007669"/>
    <property type="project" value="UniProtKB-UniPathway"/>
</dbReference>
<dbReference type="Gene3D" id="1.10.1040.10">
    <property type="entry name" value="N-(1-d-carboxylethyl)-l-norvaline Dehydrogenase, domain 2"/>
    <property type="match status" value="1"/>
</dbReference>
<dbReference type="InterPro" id="IPR013328">
    <property type="entry name" value="6PGD_dom2"/>
</dbReference>
<sequence length="307" mass="34174">MKEIKRVAILGAGAMGAYFATRFFDSGFETCLIARGQRNGKLTRDGLIVNGKKYLIPVVDPDTADSPVDLIIVALKHHHLQEAARGLNKLVGNSTVFLSVMNGLESEEILGSFYGMEKVVYAISLGIDAVRVENQIVFTTPGIHYFGEAKNETHTPRVEQIRLAFEKAGIAYKIPEDMMRWLWWKFMVNVGINQASAVTRMRYAAFQKSPTAQQLMESLMREVIILAQAAGIDLTEEDITNWYPVLNRLSPDGKTSMLQDIEAGQKTEVEVFSGKVIALGKQYGIPTPVNETVFRIIKLLEQGYGVQ</sequence>
<keyword evidence="3 4" id="KW-0560">Oxidoreductase</keyword>
<evidence type="ECO:0000256" key="3">
    <source>
        <dbReference type="ARBA" id="ARBA00023002"/>
    </source>
</evidence>
<dbReference type="AlphaFoldDB" id="A0A0P6X1K8"/>
<dbReference type="Pfam" id="PF02558">
    <property type="entry name" value="ApbA"/>
    <property type="match status" value="1"/>
</dbReference>
<dbReference type="GO" id="GO:0008677">
    <property type="term" value="F:2-dehydropantoate 2-reductase activity"/>
    <property type="evidence" value="ECO:0007669"/>
    <property type="project" value="UniProtKB-EC"/>
</dbReference>
<keyword evidence="8" id="KW-1185">Reference proteome</keyword>
<dbReference type="InterPro" id="IPR036291">
    <property type="entry name" value="NAD(P)-bd_dom_sf"/>
</dbReference>
<comment type="catalytic activity">
    <reaction evidence="4">
        <text>(R)-pantoate + NADP(+) = 2-dehydropantoate + NADPH + H(+)</text>
        <dbReference type="Rhea" id="RHEA:16233"/>
        <dbReference type="ChEBI" id="CHEBI:11561"/>
        <dbReference type="ChEBI" id="CHEBI:15378"/>
        <dbReference type="ChEBI" id="CHEBI:15980"/>
        <dbReference type="ChEBI" id="CHEBI:57783"/>
        <dbReference type="ChEBI" id="CHEBI:58349"/>
        <dbReference type="EC" id="1.1.1.169"/>
    </reaction>
</comment>
<reference evidence="7 8" key="1">
    <citation type="submission" date="2015-07" db="EMBL/GenBank/DDBJ databases">
        <title>Genome sequence of Leptolinea tardivitalis DSM 16556.</title>
        <authorList>
            <person name="Hemp J."/>
            <person name="Ward L.M."/>
            <person name="Pace L.A."/>
            <person name="Fischer W.W."/>
        </authorList>
    </citation>
    <scope>NUCLEOTIDE SEQUENCE [LARGE SCALE GENOMIC DNA]</scope>
    <source>
        <strain evidence="7 8">YMTK-2</strain>
    </source>
</reference>